<dbReference type="STRING" id="341036.SAMN05660649_02325"/>
<keyword evidence="2" id="KW-1185">Reference proteome</keyword>
<dbReference type="EMBL" id="FOOX01000007">
    <property type="protein sequence ID" value="SFG65776.1"/>
    <property type="molecule type" value="Genomic_DNA"/>
</dbReference>
<proteinExistence type="predicted"/>
<dbReference type="Proteomes" id="UP000199337">
    <property type="component" value="Unassembled WGS sequence"/>
</dbReference>
<gene>
    <name evidence="1" type="ORF">SAMN05660649_02325</name>
</gene>
<reference evidence="2" key="1">
    <citation type="submission" date="2016-10" db="EMBL/GenBank/DDBJ databases">
        <authorList>
            <person name="Varghese N."/>
            <person name="Submissions S."/>
        </authorList>
    </citation>
    <scope>NUCLEOTIDE SEQUENCE [LARGE SCALE GENOMIC DNA]</scope>
    <source>
        <strain evidence="2">DSM 17038</strain>
    </source>
</reference>
<dbReference type="RefSeq" id="WP_092471524.1">
    <property type="nucleotide sequence ID" value="NZ_FOOX01000007.1"/>
</dbReference>
<protein>
    <submittedName>
        <fullName evidence="1">Uncharacterized protein</fullName>
    </submittedName>
</protein>
<evidence type="ECO:0000313" key="2">
    <source>
        <dbReference type="Proteomes" id="UP000199337"/>
    </source>
</evidence>
<organism evidence="1 2">
    <name type="scientific">Desulfotruncus arcticus DSM 17038</name>
    <dbReference type="NCBI Taxonomy" id="1121424"/>
    <lineage>
        <taxon>Bacteria</taxon>
        <taxon>Bacillati</taxon>
        <taxon>Bacillota</taxon>
        <taxon>Clostridia</taxon>
        <taxon>Eubacteriales</taxon>
        <taxon>Desulfallaceae</taxon>
        <taxon>Desulfotruncus</taxon>
    </lineage>
</organism>
<evidence type="ECO:0000313" key="1">
    <source>
        <dbReference type="EMBL" id="SFG65776.1"/>
    </source>
</evidence>
<name>A0A1I2TTH0_9FIRM</name>
<dbReference type="OrthoDB" id="1807760at2"/>
<sequence length="117" mass="13312">MSGEIADLLKEGMEKTGEISFELNDGKILDADVKDVTVFYKLLGESRFKFFRSNDFKLVFVHLTEDWMRQAKIDLKDLNCSDIPIEVTIAWGEKEDTMSVRCPGGINFSTTAMHIDN</sequence>
<accession>A0A1I2TTH0</accession>
<dbReference type="AlphaFoldDB" id="A0A1I2TTH0"/>